<comment type="subcellular location">
    <subcellularLocation>
        <location evidence="1">Membrane</location>
        <topology evidence="1">Multi-pass membrane protein</topology>
    </subcellularLocation>
</comment>
<evidence type="ECO:0000256" key="2">
    <source>
        <dbReference type="ARBA" id="ARBA00007193"/>
    </source>
</evidence>
<evidence type="ECO:0000256" key="11">
    <source>
        <dbReference type="ARBA" id="ARBA00023303"/>
    </source>
</evidence>
<dbReference type="Gene3D" id="2.60.470.10">
    <property type="entry name" value="Acid-sensing ion channels like domains"/>
    <property type="match status" value="1"/>
</dbReference>
<dbReference type="Pfam" id="PF00858">
    <property type="entry name" value="ASC"/>
    <property type="match status" value="1"/>
</dbReference>
<evidence type="ECO:0000256" key="10">
    <source>
        <dbReference type="ARBA" id="ARBA00023201"/>
    </source>
</evidence>
<keyword evidence="6" id="KW-1133">Transmembrane helix</keyword>
<keyword evidence="8 12" id="KW-0406">Ion transport</keyword>
<evidence type="ECO:0000256" key="5">
    <source>
        <dbReference type="ARBA" id="ARBA00022692"/>
    </source>
</evidence>
<dbReference type="GO" id="GO:0005886">
    <property type="term" value="C:plasma membrane"/>
    <property type="evidence" value="ECO:0007669"/>
    <property type="project" value="TreeGrafter"/>
</dbReference>
<keyword evidence="11 12" id="KW-0407">Ion channel</keyword>
<evidence type="ECO:0000256" key="7">
    <source>
        <dbReference type="ARBA" id="ARBA00023053"/>
    </source>
</evidence>
<gene>
    <name evidence="13" type="ORF">CHIRRI_LOCUS4828</name>
</gene>
<dbReference type="GO" id="GO:0015280">
    <property type="term" value="F:ligand-gated sodium channel activity"/>
    <property type="evidence" value="ECO:0007669"/>
    <property type="project" value="TreeGrafter"/>
</dbReference>
<dbReference type="AlphaFoldDB" id="A0A9N9WMV8"/>
<keyword evidence="10 12" id="KW-0739">Sodium transport</keyword>
<keyword evidence="3 12" id="KW-0813">Transport</keyword>
<evidence type="ECO:0000256" key="6">
    <source>
        <dbReference type="ARBA" id="ARBA00022989"/>
    </source>
</evidence>
<name>A0A9N9WMV8_9DIPT</name>
<dbReference type="InterPro" id="IPR001873">
    <property type="entry name" value="ENaC"/>
</dbReference>
<dbReference type="OrthoDB" id="6436100at2759"/>
<keyword evidence="9" id="KW-0472">Membrane</keyword>
<dbReference type="PANTHER" id="PTHR11690">
    <property type="entry name" value="AMILORIDE-SENSITIVE SODIUM CHANNEL-RELATED"/>
    <property type="match status" value="1"/>
</dbReference>
<sequence>MAEQKEFNDVKSNKNSIEDEKFEYKSPRLFRNSFVHKTLNLFYPGYGGRGIANRNLKEKAIQRFNINPTFTSIALNENDIKVSYPTVDVCPVYAIDAAKISDIIKNLNTTASDKENDIIKLIPNFMAQTSDKIQYFDTKMLKIIGENLKSDDLRIMTFKLAIGCGDLIKNCEFKGHPIDCCVNFLPRMSEHGFCYSFNSRSYGGELNDFKNPQMMQMIEFEDHTLKFELLTQSKLFMHSRDEILSNHHKEIETLKPNVRTNILFSIRQTHTSDDLRQFHANFRKCFFKNERKSKFYANEDYTYSGCRRDLVIEKYQKACGCIIPYFRPNDLAIQTYCGLDDLKCMCETFDTLSRNDKFSKCYLPCDNTVYSTEKIFIERDQNKSTHVTLDLHQWPIISFHHTNATAVGKNIKNSSNDLLVLMIIFTTV</sequence>
<keyword evidence="14" id="KW-1185">Reference proteome</keyword>
<dbReference type="Proteomes" id="UP001153620">
    <property type="component" value="Chromosome 2"/>
</dbReference>
<organism evidence="13 14">
    <name type="scientific">Chironomus riparius</name>
    <dbReference type="NCBI Taxonomy" id="315576"/>
    <lineage>
        <taxon>Eukaryota</taxon>
        <taxon>Metazoa</taxon>
        <taxon>Ecdysozoa</taxon>
        <taxon>Arthropoda</taxon>
        <taxon>Hexapoda</taxon>
        <taxon>Insecta</taxon>
        <taxon>Pterygota</taxon>
        <taxon>Neoptera</taxon>
        <taxon>Endopterygota</taxon>
        <taxon>Diptera</taxon>
        <taxon>Nematocera</taxon>
        <taxon>Chironomoidea</taxon>
        <taxon>Chironomidae</taxon>
        <taxon>Chironominae</taxon>
        <taxon>Chironomus</taxon>
    </lineage>
</organism>
<dbReference type="EMBL" id="OU895878">
    <property type="protein sequence ID" value="CAG9801908.1"/>
    <property type="molecule type" value="Genomic_DNA"/>
</dbReference>
<keyword evidence="7" id="KW-0915">Sodium</keyword>
<reference evidence="13" key="1">
    <citation type="submission" date="2022-01" db="EMBL/GenBank/DDBJ databases">
        <authorList>
            <person name="King R."/>
        </authorList>
    </citation>
    <scope>NUCLEOTIDE SEQUENCE</scope>
</reference>
<evidence type="ECO:0000313" key="13">
    <source>
        <dbReference type="EMBL" id="CAG9801908.1"/>
    </source>
</evidence>
<reference evidence="13" key="2">
    <citation type="submission" date="2022-10" db="EMBL/GenBank/DDBJ databases">
        <authorList>
            <consortium name="ENA_rothamsted_submissions"/>
            <consortium name="culmorum"/>
            <person name="King R."/>
        </authorList>
    </citation>
    <scope>NUCLEOTIDE SEQUENCE</scope>
</reference>
<accession>A0A9N9WMV8</accession>
<keyword evidence="4 12" id="KW-0894">Sodium channel</keyword>
<comment type="similarity">
    <text evidence="2 12">Belongs to the amiloride-sensitive sodium channel (TC 1.A.6) family.</text>
</comment>
<evidence type="ECO:0000256" key="4">
    <source>
        <dbReference type="ARBA" id="ARBA00022461"/>
    </source>
</evidence>
<evidence type="ECO:0000256" key="3">
    <source>
        <dbReference type="ARBA" id="ARBA00022448"/>
    </source>
</evidence>
<evidence type="ECO:0000313" key="14">
    <source>
        <dbReference type="Proteomes" id="UP001153620"/>
    </source>
</evidence>
<protein>
    <submittedName>
        <fullName evidence="13">Uncharacterized protein</fullName>
    </submittedName>
</protein>
<proteinExistence type="inferred from homology"/>
<evidence type="ECO:0000256" key="9">
    <source>
        <dbReference type="ARBA" id="ARBA00023136"/>
    </source>
</evidence>
<evidence type="ECO:0000256" key="12">
    <source>
        <dbReference type="RuleBase" id="RU000679"/>
    </source>
</evidence>
<evidence type="ECO:0000256" key="8">
    <source>
        <dbReference type="ARBA" id="ARBA00023065"/>
    </source>
</evidence>
<dbReference type="PANTHER" id="PTHR11690:SF247">
    <property type="entry name" value="PICKPOCKET 23, ISOFORM C"/>
    <property type="match status" value="1"/>
</dbReference>
<keyword evidence="5 12" id="KW-0812">Transmembrane</keyword>
<evidence type="ECO:0000256" key="1">
    <source>
        <dbReference type="ARBA" id="ARBA00004141"/>
    </source>
</evidence>